<evidence type="ECO:0000256" key="1">
    <source>
        <dbReference type="ARBA" id="ARBA00004370"/>
    </source>
</evidence>
<reference evidence="7 8" key="1">
    <citation type="submission" date="2024-01" db="EMBL/GenBank/DDBJ databases">
        <title>The complete chloroplast genome sequence of Lithospermum erythrorhizon: insights into the phylogenetic relationship among Boraginaceae species and the maternal lineages of purple gromwells.</title>
        <authorList>
            <person name="Okada T."/>
            <person name="Watanabe K."/>
        </authorList>
    </citation>
    <scope>NUCLEOTIDE SEQUENCE [LARGE SCALE GENOMIC DNA]</scope>
</reference>
<evidence type="ECO:0000259" key="6">
    <source>
        <dbReference type="Pfam" id="PF01094"/>
    </source>
</evidence>
<dbReference type="SUPFAM" id="SSF53822">
    <property type="entry name" value="Periplasmic binding protein-like I"/>
    <property type="match status" value="1"/>
</dbReference>
<sequence>MKCHATLLLFFWVGGFFGSCISTISAIHHFHHPLLHFDGCLDYLEANCTRNIQDLASRAHNFPREERESIMPKSSKENVANVYMMEFSLKSSVVPTISTQATSSSIPQLPKYPHPFSSEIDALAGIIQGFQWHEIIFLHQDSQSSNQFSSQLIDAFKDKEILISNKISISSSITYFSTLKILSKISQTQTRIILLHVTDVTLGSQLVLAAKELGLMSIGYAWLITSRMSNMLNSMDQNSVNILEGIVGIRPHLFQISSTQNSHVKCDNIPRGHSSNIMHLLSNDSLGEFSMSFEVFNVLGMVERVVGYWNPHFGFSRELGAIDEVKDLNSVKNFKKIIWPGDSTMVPRCCDVPKAIRLSFGPWRGILR</sequence>
<dbReference type="InterPro" id="IPR015683">
    <property type="entry name" value="Ionotropic_Glu_rcpt"/>
</dbReference>
<evidence type="ECO:0000256" key="2">
    <source>
        <dbReference type="ARBA" id="ARBA00022692"/>
    </source>
</evidence>
<feature type="chain" id="PRO_5043887156" description="Receptor ligand binding region domain-containing protein" evidence="5">
    <location>
        <begin position="23"/>
        <end position="368"/>
    </location>
</feature>
<dbReference type="GO" id="GO:0016020">
    <property type="term" value="C:membrane"/>
    <property type="evidence" value="ECO:0007669"/>
    <property type="project" value="UniProtKB-SubCell"/>
</dbReference>
<gene>
    <name evidence="7" type="ORF">LIER_11483</name>
</gene>
<comment type="caution">
    <text evidence="7">The sequence shown here is derived from an EMBL/GenBank/DDBJ whole genome shotgun (WGS) entry which is preliminary data.</text>
</comment>
<dbReference type="PROSITE" id="PS51257">
    <property type="entry name" value="PROKAR_LIPOPROTEIN"/>
    <property type="match status" value="1"/>
</dbReference>
<dbReference type="Gene3D" id="3.40.50.2300">
    <property type="match status" value="1"/>
</dbReference>
<feature type="domain" description="Receptor ligand binding region" evidence="6">
    <location>
        <begin position="92"/>
        <end position="263"/>
    </location>
</feature>
<keyword evidence="8" id="KW-1185">Reference proteome</keyword>
<dbReference type="PANTHER" id="PTHR34836:SF7">
    <property type="entry name" value="RECEPTOR LIGAND BINDING REGION DOMAIN-CONTAINING PROTEIN"/>
    <property type="match status" value="1"/>
</dbReference>
<evidence type="ECO:0000313" key="7">
    <source>
        <dbReference type="EMBL" id="GAA0153179.1"/>
    </source>
</evidence>
<dbReference type="AlphaFoldDB" id="A0AAV3PN79"/>
<feature type="signal peptide" evidence="5">
    <location>
        <begin position="1"/>
        <end position="22"/>
    </location>
</feature>
<dbReference type="InterPro" id="IPR001828">
    <property type="entry name" value="ANF_lig-bd_rcpt"/>
</dbReference>
<dbReference type="Pfam" id="PF01094">
    <property type="entry name" value="ANF_receptor"/>
    <property type="match status" value="1"/>
</dbReference>
<dbReference type="EMBL" id="BAABME010002128">
    <property type="protein sequence ID" value="GAA0153179.1"/>
    <property type="molecule type" value="Genomic_DNA"/>
</dbReference>
<proteinExistence type="predicted"/>
<dbReference type="InterPro" id="IPR028082">
    <property type="entry name" value="Peripla_BP_I"/>
</dbReference>
<name>A0AAV3PN79_LITER</name>
<evidence type="ECO:0000256" key="4">
    <source>
        <dbReference type="ARBA" id="ARBA00023136"/>
    </source>
</evidence>
<dbReference type="PANTHER" id="PTHR34836">
    <property type="entry name" value="OS06G0188250 PROTEIN"/>
    <property type="match status" value="1"/>
</dbReference>
<comment type="subcellular location">
    <subcellularLocation>
        <location evidence="1">Membrane</location>
    </subcellularLocation>
</comment>
<evidence type="ECO:0000256" key="3">
    <source>
        <dbReference type="ARBA" id="ARBA00022989"/>
    </source>
</evidence>
<dbReference type="Proteomes" id="UP001454036">
    <property type="component" value="Unassembled WGS sequence"/>
</dbReference>
<organism evidence="7 8">
    <name type="scientific">Lithospermum erythrorhizon</name>
    <name type="common">Purple gromwell</name>
    <name type="synonym">Lithospermum officinale var. erythrorhizon</name>
    <dbReference type="NCBI Taxonomy" id="34254"/>
    <lineage>
        <taxon>Eukaryota</taxon>
        <taxon>Viridiplantae</taxon>
        <taxon>Streptophyta</taxon>
        <taxon>Embryophyta</taxon>
        <taxon>Tracheophyta</taxon>
        <taxon>Spermatophyta</taxon>
        <taxon>Magnoliopsida</taxon>
        <taxon>eudicotyledons</taxon>
        <taxon>Gunneridae</taxon>
        <taxon>Pentapetalae</taxon>
        <taxon>asterids</taxon>
        <taxon>lamiids</taxon>
        <taxon>Boraginales</taxon>
        <taxon>Boraginaceae</taxon>
        <taxon>Boraginoideae</taxon>
        <taxon>Lithospermeae</taxon>
        <taxon>Lithospermum</taxon>
    </lineage>
</organism>
<keyword evidence="3" id="KW-1133">Transmembrane helix</keyword>
<evidence type="ECO:0000256" key="5">
    <source>
        <dbReference type="SAM" id="SignalP"/>
    </source>
</evidence>
<keyword evidence="4" id="KW-0472">Membrane</keyword>
<evidence type="ECO:0000313" key="8">
    <source>
        <dbReference type="Proteomes" id="UP001454036"/>
    </source>
</evidence>
<keyword evidence="2" id="KW-0812">Transmembrane</keyword>
<protein>
    <recommendedName>
        <fullName evidence="6">Receptor ligand binding region domain-containing protein</fullName>
    </recommendedName>
</protein>
<accession>A0AAV3PN79</accession>
<keyword evidence="5" id="KW-0732">Signal</keyword>